<keyword evidence="1" id="KW-0472">Membrane</keyword>
<dbReference type="RefSeq" id="WP_085877827.1">
    <property type="nucleotide sequence ID" value="NZ_FWFZ01000003.1"/>
</dbReference>
<feature type="transmembrane region" description="Helical" evidence="1">
    <location>
        <begin position="39"/>
        <end position="64"/>
    </location>
</feature>
<protein>
    <recommendedName>
        <fullName evidence="4">Copper resistance protein D</fullName>
    </recommendedName>
</protein>
<proteinExistence type="predicted"/>
<reference evidence="2 3" key="1">
    <citation type="submission" date="2017-03" db="EMBL/GenBank/DDBJ databases">
        <authorList>
            <person name="Afonso C.L."/>
            <person name="Miller P.J."/>
            <person name="Scott M.A."/>
            <person name="Spackman E."/>
            <person name="Goraichik I."/>
            <person name="Dimitrov K.M."/>
            <person name="Suarez D.L."/>
            <person name="Swayne D.E."/>
        </authorList>
    </citation>
    <scope>NUCLEOTIDE SEQUENCE [LARGE SCALE GENOMIC DNA]</scope>
    <source>
        <strain evidence="2 3">CECT 7023</strain>
    </source>
</reference>
<feature type="transmembrane region" description="Helical" evidence="1">
    <location>
        <begin position="6"/>
        <end position="27"/>
    </location>
</feature>
<dbReference type="GO" id="GO:0016020">
    <property type="term" value="C:membrane"/>
    <property type="evidence" value="ECO:0007669"/>
    <property type="project" value="InterPro"/>
</dbReference>
<gene>
    <name evidence="2" type="ORF">ROA7023_00912</name>
</gene>
<accession>A0A1Y5S1L5</accession>
<organism evidence="2 3">
    <name type="scientific">Roseisalinus antarcticus</name>
    <dbReference type="NCBI Taxonomy" id="254357"/>
    <lineage>
        <taxon>Bacteria</taxon>
        <taxon>Pseudomonadati</taxon>
        <taxon>Pseudomonadota</taxon>
        <taxon>Alphaproteobacteria</taxon>
        <taxon>Rhodobacterales</taxon>
        <taxon>Roseobacteraceae</taxon>
        <taxon>Roseisalinus</taxon>
    </lineage>
</organism>
<sequence>MVHFLHILAGVLWGGGTYVFALLVFPAMARQPAAEAGRLWHLMAPMTGPVMAASAGIAMVFGLWRASQALTSFDSLFLTGYGWAVIASVVLWGALGATGARFRKALVALMEDPARYSADAPSLARRAGLVDCALMTLLIGLMALMGLAVV</sequence>
<dbReference type="Proteomes" id="UP000193900">
    <property type="component" value="Unassembled WGS sequence"/>
</dbReference>
<dbReference type="EMBL" id="FWFZ01000003">
    <property type="protein sequence ID" value="SLN27869.1"/>
    <property type="molecule type" value="Genomic_DNA"/>
</dbReference>
<dbReference type="AlphaFoldDB" id="A0A1Y5S1L5"/>
<keyword evidence="1" id="KW-0812">Transmembrane</keyword>
<evidence type="ECO:0000256" key="1">
    <source>
        <dbReference type="SAM" id="Phobius"/>
    </source>
</evidence>
<keyword evidence="1" id="KW-1133">Transmembrane helix</keyword>
<feature type="transmembrane region" description="Helical" evidence="1">
    <location>
        <begin position="76"/>
        <end position="95"/>
    </location>
</feature>
<evidence type="ECO:0000313" key="3">
    <source>
        <dbReference type="Proteomes" id="UP000193900"/>
    </source>
</evidence>
<feature type="transmembrane region" description="Helical" evidence="1">
    <location>
        <begin position="129"/>
        <end position="149"/>
    </location>
</feature>
<keyword evidence="3" id="KW-1185">Reference proteome</keyword>
<name>A0A1Y5S1L5_9RHOB</name>
<evidence type="ECO:0000313" key="2">
    <source>
        <dbReference type="EMBL" id="SLN27869.1"/>
    </source>
</evidence>
<evidence type="ECO:0008006" key="4">
    <source>
        <dbReference type="Google" id="ProtNLM"/>
    </source>
</evidence>